<feature type="non-terminal residue" evidence="1">
    <location>
        <position position="1"/>
    </location>
</feature>
<accession>A0A9K3D6B7</accession>
<dbReference type="AlphaFoldDB" id="A0A9K3D6B7"/>
<comment type="caution">
    <text evidence="1">The sequence shown here is derived from an EMBL/GenBank/DDBJ whole genome shotgun (WGS) entry which is preliminary data.</text>
</comment>
<protein>
    <recommendedName>
        <fullName evidence="3">Methyltransferase domain-containing protein</fullName>
    </recommendedName>
</protein>
<evidence type="ECO:0000313" key="1">
    <source>
        <dbReference type="EMBL" id="GIQ89958.1"/>
    </source>
</evidence>
<gene>
    <name evidence="1" type="ORF">KIPB_012582</name>
</gene>
<sequence>FRKKMESAKRLACLGLDDYVPFLIDQMPRPGCLADVCAGTGILLKHIAAAGSDSVTSLAAVEISEHCLTHLSSLSLSLPLSVVEAGQASPNLTPAHNVCLAVCLSSLHVIPAESRQEYLSSLVSSMPSGGRVVITDFDPSFVSKKTFGPAAYRRVSVETCRTLLEGAGLSVIYSRGAFPTPMWWTVVGEKREG</sequence>
<evidence type="ECO:0008006" key="3">
    <source>
        <dbReference type="Google" id="ProtNLM"/>
    </source>
</evidence>
<name>A0A9K3D6B7_9EUKA</name>
<dbReference type="Pfam" id="PF13489">
    <property type="entry name" value="Methyltransf_23"/>
    <property type="match status" value="1"/>
</dbReference>
<dbReference type="EMBL" id="BDIP01005616">
    <property type="protein sequence ID" value="GIQ89958.1"/>
    <property type="molecule type" value="Genomic_DNA"/>
</dbReference>
<dbReference type="Gene3D" id="3.40.50.150">
    <property type="entry name" value="Vaccinia Virus protein VP39"/>
    <property type="match status" value="1"/>
</dbReference>
<dbReference type="SUPFAM" id="SSF53335">
    <property type="entry name" value="S-adenosyl-L-methionine-dependent methyltransferases"/>
    <property type="match status" value="1"/>
</dbReference>
<evidence type="ECO:0000313" key="2">
    <source>
        <dbReference type="Proteomes" id="UP000265618"/>
    </source>
</evidence>
<reference evidence="1 2" key="1">
    <citation type="journal article" date="2018" name="PLoS ONE">
        <title>The draft genome of Kipferlia bialata reveals reductive genome evolution in fornicate parasites.</title>
        <authorList>
            <person name="Tanifuji G."/>
            <person name="Takabayashi S."/>
            <person name="Kume K."/>
            <person name="Takagi M."/>
            <person name="Nakayama T."/>
            <person name="Kamikawa R."/>
            <person name="Inagaki Y."/>
            <person name="Hashimoto T."/>
        </authorList>
    </citation>
    <scope>NUCLEOTIDE SEQUENCE [LARGE SCALE GENOMIC DNA]</scope>
    <source>
        <strain evidence="1">NY0173</strain>
    </source>
</reference>
<dbReference type="InterPro" id="IPR029063">
    <property type="entry name" value="SAM-dependent_MTases_sf"/>
</dbReference>
<organism evidence="1 2">
    <name type="scientific">Kipferlia bialata</name>
    <dbReference type="NCBI Taxonomy" id="797122"/>
    <lineage>
        <taxon>Eukaryota</taxon>
        <taxon>Metamonada</taxon>
        <taxon>Carpediemonas-like organisms</taxon>
        <taxon>Kipferlia</taxon>
    </lineage>
</organism>
<keyword evidence="2" id="KW-1185">Reference proteome</keyword>
<dbReference type="Proteomes" id="UP000265618">
    <property type="component" value="Unassembled WGS sequence"/>
</dbReference>
<proteinExistence type="predicted"/>